<dbReference type="AlphaFoldDB" id="A0A061R5K6"/>
<feature type="repeat" description="WD" evidence="3">
    <location>
        <begin position="159"/>
        <end position="200"/>
    </location>
</feature>
<evidence type="ECO:0000256" key="3">
    <source>
        <dbReference type="PROSITE-ProRule" id="PRU00221"/>
    </source>
</evidence>
<dbReference type="SUPFAM" id="SSF50978">
    <property type="entry name" value="WD40 repeat-like"/>
    <property type="match status" value="2"/>
</dbReference>
<dbReference type="PROSITE" id="PS50082">
    <property type="entry name" value="WD_REPEATS_2"/>
    <property type="match status" value="5"/>
</dbReference>
<name>A0A061R5K6_9CHLO</name>
<dbReference type="InterPro" id="IPR053299">
    <property type="entry name" value="ASTRA_WD_repeat"/>
</dbReference>
<keyword evidence="1 3" id="KW-0853">WD repeat</keyword>
<dbReference type="CDD" id="cd00200">
    <property type="entry name" value="WD40"/>
    <property type="match status" value="1"/>
</dbReference>
<accession>A0A061R5K6</accession>
<dbReference type="InterPro" id="IPR001680">
    <property type="entry name" value="WD40_rpt"/>
</dbReference>
<evidence type="ECO:0000256" key="2">
    <source>
        <dbReference type="ARBA" id="ARBA00022737"/>
    </source>
</evidence>
<dbReference type="PRINTS" id="PR00320">
    <property type="entry name" value="GPROTEINBRPT"/>
</dbReference>
<keyword evidence="2" id="KW-0677">Repeat</keyword>
<protein>
    <submittedName>
        <fullName evidence="4">Glucose repression regulatory protein TUP1</fullName>
    </submittedName>
</protein>
<dbReference type="InterPro" id="IPR020472">
    <property type="entry name" value="WD40_PAC1"/>
</dbReference>
<dbReference type="InterPro" id="IPR019775">
    <property type="entry name" value="WD40_repeat_CS"/>
</dbReference>
<dbReference type="PROSITE" id="PS50294">
    <property type="entry name" value="WD_REPEATS_REGION"/>
    <property type="match status" value="5"/>
</dbReference>
<feature type="repeat" description="WD" evidence="3">
    <location>
        <begin position="202"/>
        <end position="235"/>
    </location>
</feature>
<feature type="repeat" description="WD" evidence="3">
    <location>
        <begin position="73"/>
        <end position="105"/>
    </location>
</feature>
<dbReference type="PANTHER" id="PTHR44156">
    <property type="entry name" value="SUPERNUMERARY LIMBS, ISOFORM B-RELATED"/>
    <property type="match status" value="1"/>
</dbReference>
<evidence type="ECO:0000313" key="4">
    <source>
        <dbReference type="EMBL" id="JAC65816.1"/>
    </source>
</evidence>
<dbReference type="InterPro" id="IPR015943">
    <property type="entry name" value="WD40/YVTN_repeat-like_dom_sf"/>
</dbReference>
<dbReference type="Pfam" id="PF00400">
    <property type="entry name" value="WD40"/>
    <property type="match status" value="5"/>
</dbReference>
<feature type="repeat" description="WD" evidence="3">
    <location>
        <begin position="116"/>
        <end position="148"/>
    </location>
</feature>
<feature type="repeat" description="WD" evidence="3">
    <location>
        <begin position="30"/>
        <end position="71"/>
    </location>
</feature>
<gene>
    <name evidence="4" type="primary">TUP1</name>
    <name evidence="4" type="ORF">TSPGSL018_15189</name>
</gene>
<reference evidence="4" key="1">
    <citation type="submission" date="2014-05" db="EMBL/GenBank/DDBJ databases">
        <title>The transcriptome of the halophilic microalga Tetraselmis sp. GSL018 isolated from the Great Salt Lake, Utah.</title>
        <authorList>
            <person name="Jinkerson R.E."/>
            <person name="D'Adamo S."/>
            <person name="Posewitz M.C."/>
        </authorList>
    </citation>
    <scope>NUCLEOTIDE SEQUENCE</scope>
    <source>
        <strain evidence="4">GSL018</strain>
    </source>
</reference>
<dbReference type="PROSITE" id="PS00678">
    <property type="entry name" value="WD_REPEATS_1"/>
    <property type="match status" value="2"/>
</dbReference>
<proteinExistence type="predicted"/>
<dbReference type="Gene3D" id="2.130.10.10">
    <property type="entry name" value="YVTN repeat-like/Quinoprotein amine dehydrogenase"/>
    <property type="match status" value="2"/>
</dbReference>
<dbReference type="InterPro" id="IPR036322">
    <property type="entry name" value="WD40_repeat_dom_sf"/>
</dbReference>
<dbReference type="SMART" id="SM00320">
    <property type="entry name" value="WD40"/>
    <property type="match status" value="6"/>
</dbReference>
<feature type="non-terminal residue" evidence="4">
    <location>
        <position position="1"/>
    </location>
</feature>
<dbReference type="EMBL" id="GBEZ01020888">
    <property type="protein sequence ID" value="JAC65816.1"/>
    <property type="molecule type" value="Transcribed_RNA"/>
</dbReference>
<evidence type="ECO:0000256" key="1">
    <source>
        <dbReference type="ARBA" id="ARBA00022574"/>
    </source>
</evidence>
<organism evidence="4">
    <name type="scientific">Tetraselmis sp. GSL018</name>
    <dbReference type="NCBI Taxonomy" id="582737"/>
    <lineage>
        <taxon>Eukaryota</taxon>
        <taxon>Viridiplantae</taxon>
        <taxon>Chlorophyta</taxon>
        <taxon>core chlorophytes</taxon>
        <taxon>Chlorodendrophyceae</taxon>
        <taxon>Chlorodendrales</taxon>
        <taxon>Chlorodendraceae</taxon>
        <taxon>Tetraselmis</taxon>
    </lineage>
</organism>
<sequence>CAARLSSVSQAEARTISLPVAAPPAVVATIHAHRTSVAGACFSPDGSVIATASTDKTVRLWDAATGEALGRPMAGHRAFLLCVAFAPDGRTLASGAKDQTIAVWDAVTCQLRGPLLDDHNSSVTAVAFSPNSRILASVANDRTVRLWDSSSLKARCHPLTGHTKFIASLAFSPDGKLLATGSGDGTVRLWHISSGDVAGEPLKGHSSFVNSVAFLPGGKALLSGSSDKTIRLWDLAPAELEAGGSRAFTIHHGAPVSCVSAAAVEGSLPAARLLIRRSSCGTLQQGRQRRARFICPRPPSPLSLCCGDGCIRLVEPPRDRRLGIGAGSPLVCATLTSDNELVGVAGSGLGSLCLLELDLSSGASSEARCQGLARADGSVEAMACVGTRCRLLSLSAEGCPRLWDISRDGADALEIELAGLGTAVTLPQRRRAPRRSCHCRRQRCALGHIVRRCTGEQPRR</sequence>